<dbReference type="InterPro" id="IPR048821">
    <property type="entry name" value="PDE12-like_N"/>
</dbReference>
<dbReference type="GO" id="GO:0005789">
    <property type="term" value="C:endoplasmic reticulum membrane"/>
    <property type="evidence" value="ECO:0007669"/>
    <property type="project" value="UniProtKB-SubCell"/>
</dbReference>
<keyword evidence="8" id="KW-0256">Endoplasmic reticulum</keyword>
<evidence type="ECO:0000313" key="20">
    <source>
        <dbReference type="Proteomes" id="UP001148018"/>
    </source>
</evidence>
<feature type="domain" description="2',5'-phosphodiesterase 12-like N-terminal" evidence="14">
    <location>
        <begin position="184"/>
        <end position="228"/>
    </location>
</feature>
<gene>
    <name evidence="15" type="ORF">NHX12_031024</name>
    <name evidence="16" type="ORF">NHX12_031025</name>
    <name evidence="17" type="ORF">NHX12_031026</name>
    <name evidence="18" type="ORF">NHX12_031027</name>
    <name evidence="19" type="ORF">NHX12_031028</name>
</gene>
<dbReference type="EMBL" id="JANIIK010000046">
    <property type="protein sequence ID" value="KAJ3603283.1"/>
    <property type="molecule type" value="Genomic_DNA"/>
</dbReference>
<evidence type="ECO:0000256" key="13">
    <source>
        <dbReference type="RuleBase" id="RU363107"/>
    </source>
</evidence>
<keyword evidence="11 13" id="KW-0472">Membrane</keyword>
<accession>A0A9Q0ECJ3</accession>
<comment type="subcellular location">
    <subcellularLocation>
        <location evidence="3">Cell membrane</location>
        <topology evidence="3">Multi-pass membrane protein</topology>
    </subcellularLocation>
    <subcellularLocation>
        <location evidence="1">Cytoplasm</location>
        <location evidence="1">Cytoskeleton</location>
    </subcellularLocation>
    <subcellularLocation>
        <location evidence="2">Endoplasmic reticulum membrane</location>
        <topology evidence="2">Multi-pass membrane protein</topology>
    </subcellularLocation>
    <subcellularLocation>
        <location evidence="13">Membrane</location>
        <topology evidence="13">Multi-pass membrane protein</topology>
    </subcellularLocation>
</comment>
<evidence type="ECO:0000313" key="16">
    <source>
        <dbReference type="EMBL" id="KAJ3603283.1"/>
    </source>
</evidence>
<evidence type="ECO:0000313" key="19">
    <source>
        <dbReference type="EMBL" id="KAJ3603286.1"/>
    </source>
</evidence>
<evidence type="ECO:0000256" key="2">
    <source>
        <dbReference type="ARBA" id="ARBA00004477"/>
    </source>
</evidence>
<name>A0A9Q0ECJ3_9TELE</name>
<comment type="similarity">
    <text evidence="4 13">Belongs to the PRA1 family.</text>
</comment>
<evidence type="ECO:0000313" key="17">
    <source>
        <dbReference type="EMBL" id="KAJ3603284.1"/>
    </source>
</evidence>
<dbReference type="EMBL" id="JANIIK010000046">
    <property type="protein sequence ID" value="KAJ3603285.1"/>
    <property type="molecule type" value="Genomic_DNA"/>
</dbReference>
<dbReference type="AlphaFoldDB" id="A0A9Q0ECJ3"/>
<dbReference type="EMBL" id="JANIIK010000046">
    <property type="protein sequence ID" value="KAJ3603282.1"/>
    <property type="molecule type" value="Genomic_DNA"/>
</dbReference>
<evidence type="ECO:0000256" key="8">
    <source>
        <dbReference type="ARBA" id="ARBA00022824"/>
    </source>
</evidence>
<dbReference type="Proteomes" id="UP001148018">
    <property type="component" value="Unassembled WGS sequence"/>
</dbReference>
<reference evidence="19" key="1">
    <citation type="submission" date="2022-07" db="EMBL/GenBank/DDBJ databases">
        <title>Chromosome-level genome of Muraenolepis orangiensis.</title>
        <authorList>
            <person name="Kim J."/>
        </authorList>
    </citation>
    <scope>NUCLEOTIDE SEQUENCE</scope>
    <source>
        <strain evidence="19">KU_S4_2022</strain>
        <tissue evidence="19">Muscle</tissue>
    </source>
</reference>
<keyword evidence="12" id="KW-0206">Cytoskeleton</keyword>
<evidence type="ECO:0000256" key="12">
    <source>
        <dbReference type="ARBA" id="ARBA00023212"/>
    </source>
</evidence>
<protein>
    <recommendedName>
        <fullName evidence="13">PRA1 family protein</fullName>
    </recommendedName>
</protein>
<evidence type="ECO:0000256" key="10">
    <source>
        <dbReference type="ARBA" id="ARBA00022990"/>
    </source>
</evidence>
<evidence type="ECO:0000256" key="6">
    <source>
        <dbReference type="ARBA" id="ARBA00022490"/>
    </source>
</evidence>
<evidence type="ECO:0000313" key="18">
    <source>
        <dbReference type="EMBL" id="KAJ3603285.1"/>
    </source>
</evidence>
<dbReference type="PANTHER" id="PTHR12859:SF2">
    <property type="entry name" value="PRA1 FAMILY PROTEIN 3"/>
    <property type="match status" value="1"/>
</dbReference>
<keyword evidence="20" id="KW-1185">Reference proteome</keyword>
<keyword evidence="6" id="KW-0963">Cytoplasm</keyword>
<evidence type="ECO:0000256" key="7">
    <source>
        <dbReference type="ARBA" id="ARBA00022692"/>
    </source>
</evidence>
<evidence type="ECO:0000256" key="11">
    <source>
        <dbReference type="ARBA" id="ARBA00023136"/>
    </source>
</evidence>
<keyword evidence="7 13" id="KW-0812">Transmembrane</keyword>
<keyword evidence="5" id="KW-1003">Cell membrane</keyword>
<dbReference type="GO" id="GO:0005886">
    <property type="term" value="C:plasma membrane"/>
    <property type="evidence" value="ECO:0007669"/>
    <property type="project" value="UniProtKB-SubCell"/>
</dbReference>
<dbReference type="EMBL" id="JANIIK010000046">
    <property type="protein sequence ID" value="KAJ3603284.1"/>
    <property type="molecule type" value="Genomic_DNA"/>
</dbReference>
<feature type="transmembrane region" description="Helical" evidence="13">
    <location>
        <begin position="42"/>
        <end position="64"/>
    </location>
</feature>
<dbReference type="GO" id="GO:0005856">
    <property type="term" value="C:cytoskeleton"/>
    <property type="evidence" value="ECO:0007669"/>
    <property type="project" value="UniProtKB-SubCell"/>
</dbReference>
<dbReference type="Pfam" id="PF03208">
    <property type="entry name" value="PRA1"/>
    <property type="match status" value="1"/>
</dbReference>
<evidence type="ECO:0000256" key="3">
    <source>
        <dbReference type="ARBA" id="ARBA00004651"/>
    </source>
</evidence>
<evidence type="ECO:0000256" key="1">
    <source>
        <dbReference type="ARBA" id="ARBA00004245"/>
    </source>
</evidence>
<sequence length="270" mass="30488">MAALELPALRPWADFYPGAERFSRPDLRDPTKWNHRVINNLLYYQTNYMAMAVGVFLLVGRWFISRMDDRVVVRCIPGEPKLTISFILDGSHRHMLRDQTEKLAKVLFRISNNAAKGGSQVGRAKKSKKSKPPLLLAAVAEPVVVKLLYDGEAVSENAENSEAWKDGTVLHIGETRYEVQRNRPNFTRAQLPGCLLAGFPVCPRLEVEFGRLEDCELTWYKPGRLEHALHLLRGGRGGKVHVLRPAARQQVPHGTPGDPQLEVVLLEQVW</sequence>
<organism evidence="19 20">
    <name type="scientific">Muraenolepis orangiensis</name>
    <name type="common">Patagonian moray cod</name>
    <dbReference type="NCBI Taxonomy" id="630683"/>
    <lineage>
        <taxon>Eukaryota</taxon>
        <taxon>Metazoa</taxon>
        <taxon>Chordata</taxon>
        <taxon>Craniata</taxon>
        <taxon>Vertebrata</taxon>
        <taxon>Euteleostomi</taxon>
        <taxon>Actinopterygii</taxon>
        <taxon>Neopterygii</taxon>
        <taxon>Teleostei</taxon>
        <taxon>Neoteleostei</taxon>
        <taxon>Acanthomorphata</taxon>
        <taxon>Zeiogadaria</taxon>
        <taxon>Gadariae</taxon>
        <taxon>Gadiformes</taxon>
        <taxon>Muraenolepidoidei</taxon>
        <taxon>Muraenolepididae</taxon>
        <taxon>Muraenolepis</taxon>
    </lineage>
</organism>
<keyword evidence="9 13" id="KW-1133">Transmembrane helix</keyword>
<proteinExistence type="inferred from homology"/>
<evidence type="ECO:0000256" key="9">
    <source>
        <dbReference type="ARBA" id="ARBA00022989"/>
    </source>
</evidence>
<dbReference type="PANTHER" id="PTHR12859">
    <property type="entry name" value="PRA1 PROTEIN"/>
    <property type="match status" value="1"/>
</dbReference>
<dbReference type="OrthoDB" id="412787at2759"/>
<evidence type="ECO:0000256" key="5">
    <source>
        <dbReference type="ARBA" id="ARBA00022475"/>
    </source>
</evidence>
<dbReference type="GO" id="GO:0051051">
    <property type="term" value="P:negative regulation of transport"/>
    <property type="evidence" value="ECO:0007669"/>
    <property type="project" value="TreeGrafter"/>
</dbReference>
<comment type="caution">
    <text evidence="19">The sequence shown here is derived from an EMBL/GenBank/DDBJ whole genome shotgun (WGS) entry which is preliminary data.</text>
</comment>
<dbReference type="InterPro" id="IPR004895">
    <property type="entry name" value="Prenylated_rab_accept_PRA1"/>
</dbReference>
<dbReference type="Pfam" id="PF21171">
    <property type="entry name" value="PDE12-like_N"/>
    <property type="match status" value="1"/>
</dbReference>
<evidence type="ECO:0000313" key="15">
    <source>
        <dbReference type="EMBL" id="KAJ3603282.1"/>
    </source>
</evidence>
<dbReference type="EMBL" id="JANIIK010000046">
    <property type="protein sequence ID" value="KAJ3603286.1"/>
    <property type="molecule type" value="Genomic_DNA"/>
</dbReference>
<evidence type="ECO:0000259" key="14">
    <source>
        <dbReference type="Pfam" id="PF21171"/>
    </source>
</evidence>
<comment type="caution">
    <text evidence="13">Lacks conserved residue(s) required for the propagation of feature annotation.</text>
</comment>
<keyword evidence="10" id="KW-0007">Acetylation</keyword>
<evidence type="ECO:0000256" key="4">
    <source>
        <dbReference type="ARBA" id="ARBA00006483"/>
    </source>
</evidence>